<evidence type="ECO:0000256" key="3">
    <source>
        <dbReference type="ARBA" id="ARBA00022670"/>
    </source>
</evidence>
<dbReference type="NCBIfam" id="NF009205">
    <property type="entry name" value="PRK12553.1"/>
    <property type="match status" value="1"/>
</dbReference>
<dbReference type="Proteomes" id="UP001049518">
    <property type="component" value="Chromosome"/>
</dbReference>
<dbReference type="NCBIfam" id="NF001368">
    <property type="entry name" value="PRK00277.1"/>
    <property type="match status" value="1"/>
</dbReference>
<dbReference type="RefSeq" id="WP_231332862.1">
    <property type="nucleotide sequence ID" value="NZ_CP059572.1"/>
</dbReference>
<dbReference type="InterPro" id="IPR023562">
    <property type="entry name" value="ClpP/TepA"/>
</dbReference>
<keyword evidence="5 6" id="KW-0720">Serine protease</keyword>
<feature type="region of interest" description="Disordered" evidence="8">
    <location>
        <begin position="1"/>
        <end position="27"/>
    </location>
</feature>
<dbReference type="GO" id="GO:0008233">
    <property type="term" value="F:peptidase activity"/>
    <property type="evidence" value="ECO:0007669"/>
    <property type="project" value="UniProtKB-KW"/>
</dbReference>
<comment type="similarity">
    <text evidence="1 6 7">Belongs to the peptidase S14 family.</text>
</comment>
<dbReference type="EC" id="3.4.21.92" evidence="6"/>
<feature type="active site" description="Nucleophile" evidence="6">
    <location>
        <position position="129"/>
    </location>
</feature>
<dbReference type="EMBL" id="CP059572">
    <property type="protein sequence ID" value="QXJ19832.1"/>
    <property type="molecule type" value="Genomic_DNA"/>
</dbReference>
<keyword evidence="2 6" id="KW-0963">Cytoplasm</keyword>
<dbReference type="InterPro" id="IPR029045">
    <property type="entry name" value="ClpP/crotonase-like_dom_sf"/>
</dbReference>
<feature type="active site" evidence="6">
    <location>
        <position position="154"/>
    </location>
</feature>
<dbReference type="Pfam" id="PF00574">
    <property type="entry name" value="CLP_protease"/>
    <property type="match status" value="1"/>
</dbReference>
<name>A0ABX8QMH0_9ACTN</name>
<dbReference type="GO" id="GO:0006508">
    <property type="term" value="P:proteolysis"/>
    <property type="evidence" value="ECO:0007669"/>
    <property type="project" value="UniProtKB-KW"/>
</dbReference>
<evidence type="ECO:0000256" key="7">
    <source>
        <dbReference type="RuleBase" id="RU003567"/>
    </source>
</evidence>
<comment type="subcellular location">
    <subcellularLocation>
        <location evidence="6">Cytoplasm</location>
    </subcellularLocation>
</comment>
<organism evidence="9 10">
    <name type="scientific">Actinomadura graeca</name>
    <dbReference type="NCBI Taxonomy" id="2750812"/>
    <lineage>
        <taxon>Bacteria</taxon>
        <taxon>Bacillati</taxon>
        <taxon>Actinomycetota</taxon>
        <taxon>Actinomycetes</taxon>
        <taxon>Streptosporangiales</taxon>
        <taxon>Thermomonosporaceae</taxon>
        <taxon>Actinomadura</taxon>
    </lineage>
</organism>
<dbReference type="HAMAP" id="MF_00444">
    <property type="entry name" value="ClpP"/>
    <property type="match status" value="1"/>
</dbReference>
<evidence type="ECO:0000313" key="10">
    <source>
        <dbReference type="Proteomes" id="UP001049518"/>
    </source>
</evidence>
<dbReference type="PANTHER" id="PTHR10381:SF70">
    <property type="entry name" value="ATP-DEPENDENT CLP PROTEASE PROTEOLYTIC SUBUNIT"/>
    <property type="match status" value="1"/>
</dbReference>
<keyword evidence="4 6" id="KW-0378">Hydrolase</keyword>
<dbReference type="PRINTS" id="PR00127">
    <property type="entry name" value="CLPPROTEASEP"/>
</dbReference>
<keyword evidence="10" id="KW-1185">Reference proteome</keyword>
<reference evidence="9" key="1">
    <citation type="submission" date="2020-07" db="EMBL/GenBank/DDBJ databases">
        <authorList>
            <person name="Tarantini F.S."/>
            <person name="Hong K.W."/>
            <person name="Chan K.G."/>
        </authorList>
    </citation>
    <scope>NUCLEOTIDE SEQUENCE</scope>
    <source>
        <strain evidence="9">32-07</strain>
    </source>
</reference>
<protein>
    <recommendedName>
        <fullName evidence="6 7">ATP-dependent Clp protease proteolytic subunit</fullName>
        <ecNumber evidence="6">3.4.21.92</ecNumber>
    </recommendedName>
    <alternativeName>
        <fullName evidence="6">Endopeptidase Clp</fullName>
    </alternativeName>
</protein>
<dbReference type="Gene3D" id="3.90.226.10">
    <property type="entry name" value="2-enoyl-CoA Hydratase, Chain A, domain 1"/>
    <property type="match status" value="1"/>
</dbReference>
<evidence type="ECO:0000256" key="4">
    <source>
        <dbReference type="ARBA" id="ARBA00022801"/>
    </source>
</evidence>
<proteinExistence type="inferred from homology"/>
<evidence type="ECO:0000256" key="8">
    <source>
        <dbReference type="SAM" id="MobiDB-lite"/>
    </source>
</evidence>
<sequence length="229" mass="25251">MFDRRGPSTPWPGTPWSDEPGEFPHPARPRTYAGRSWAKVADAPPIADAQLFERLLAQRIVFLGSEIDDQVANRVNAQLLLLAAQDARRDITLYVNSPGGVVDAGMAIYDMMQFVPNDVSTVAMGMAASMAQTLLCAGTAGKRYALRHARVMMHQPHGGIGGTASDIKIQAEQSRYLKRILAERTAFHTGQPLERIEADGDRDRWFTAEQAREYGMVDHVIDTTDRVGS</sequence>
<dbReference type="SUPFAM" id="SSF52096">
    <property type="entry name" value="ClpP/crotonase"/>
    <property type="match status" value="1"/>
</dbReference>
<dbReference type="InterPro" id="IPR001907">
    <property type="entry name" value="ClpP"/>
</dbReference>
<comment type="function">
    <text evidence="6">Cleaves peptides in various proteins in a process that requires ATP hydrolysis. Has a chymotrypsin-like activity. Plays a major role in the degradation of misfolded proteins.</text>
</comment>
<evidence type="ECO:0000256" key="1">
    <source>
        <dbReference type="ARBA" id="ARBA00007039"/>
    </source>
</evidence>
<comment type="subunit">
    <text evidence="6">Fourteen ClpP subunits assemble into 2 heptameric rings which stack back to back to give a disk-like structure with a central cavity, resembling the structure of eukaryotic proteasomes.</text>
</comment>
<evidence type="ECO:0000313" key="9">
    <source>
        <dbReference type="EMBL" id="QXJ19832.1"/>
    </source>
</evidence>
<keyword evidence="3 6" id="KW-0645">Protease</keyword>
<dbReference type="CDD" id="cd07017">
    <property type="entry name" value="S14_ClpP_2"/>
    <property type="match status" value="1"/>
</dbReference>
<comment type="catalytic activity">
    <reaction evidence="6">
        <text>Hydrolysis of proteins to small peptides in the presence of ATP and magnesium. alpha-casein is the usual test substrate. In the absence of ATP, only oligopeptides shorter than five residues are hydrolyzed (such as succinyl-Leu-Tyr-|-NHMec, and Leu-Tyr-Leu-|-Tyr-Trp, in which cleavage of the -Tyr-|-Leu- and -Tyr-|-Trp bonds also occurs).</text>
        <dbReference type="EC" id="3.4.21.92"/>
    </reaction>
</comment>
<evidence type="ECO:0000256" key="2">
    <source>
        <dbReference type="ARBA" id="ARBA00022490"/>
    </source>
</evidence>
<dbReference type="PANTHER" id="PTHR10381">
    <property type="entry name" value="ATP-DEPENDENT CLP PROTEASE PROTEOLYTIC SUBUNIT"/>
    <property type="match status" value="1"/>
</dbReference>
<accession>A0ABX8QMH0</accession>
<gene>
    <name evidence="6" type="primary">clpP</name>
    <name evidence="9" type="ORF">AGRA3207_000429</name>
</gene>
<evidence type="ECO:0000256" key="5">
    <source>
        <dbReference type="ARBA" id="ARBA00022825"/>
    </source>
</evidence>
<evidence type="ECO:0000256" key="6">
    <source>
        <dbReference type="HAMAP-Rule" id="MF_00444"/>
    </source>
</evidence>